<organism evidence="2 3">
    <name type="scientific">Yersinia similis</name>
    <dbReference type="NCBI Taxonomy" id="367190"/>
    <lineage>
        <taxon>Bacteria</taxon>
        <taxon>Pseudomonadati</taxon>
        <taxon>Pseudomonadota</taxon>
        <taxon>Gammaproteobacteria</taxon>
        <taxon>Enterobacterales</taxon>
        <taxon>Yersiniaceae</taxon>
        <taxon>Yersinia</taxon>
    </lineage>
</organism>
<accession>A0A0T9PS53</accession>
<reference evidence="2 3" key="1">
    <citation type="submission" date="2015-03" db="EMBL/GenBank/DDBJ databases">
        <authorList>
            <person name="Murphy D."/>
        </authorList>
    </citation>
    <scope>NUCLEOTIDE SEQUENCE [LARGE SCALE GENOMIC DNA]</scope>
    <source>
        <strain evidence="2 3">Y233</strain>
    </source>
</reference>
<evidence type="ECO:0000256" key="1">
    <source>
        <dbReference type="SAM" id="Phobius"/>
    </source>
</evidence>
<keyword evidence="1" id="KW-0472">Membrane</keyword>
<dbReference type="AlphaFoldDB" id="A0A0T9PS53"/>
<proteinExistence type="predicted"/>
<keyword evidence="1" id="KW-0812">Transmembrane</keyword>
<evidence type="ECO:0000313" key="3">
    <source>
        <dbReference type="Proteomes" id="UP000038204"/>
    </source>
</evidence>
<feature type="transmembrane region" description="Helical" evidence="1">
    <location>
        <begin position="41"/>
        <end position="59"/>
    </location>
</feature>
<dbReference type="EMBL" id="CQBK01000009">
    <property type="protein sequence ID" value="CNH79549.1"/>
    <property type="molecule type" value="Genomic_DNA"/>
</dbReference>
<protein>
    <submittedName>
        <fullName evidence="2">Uncharacterized protein</fullName>
    </submittedName>
</protein>
<gene>
    <name evidence="2" type="ORF">ERS008667_01544</name>
</gene>
<feature type="transmembrane region" description="Helical" evidence="1">
    <location>
        <begin position="7"/>
        <end position="29"/>
    </location>
</feature>
<keyword evidence="1" id="KW-1133">Transmembrane helix</keyword>
<dbReference type="Proteomes" id="UP000038204">
    <property type="component" value="Unassembled WGS sequence"/>
</dbReference>
<evidence type="ECO:0000313" key="2">
    <source>
        <dbReference type="EMBL" id="CNH79549.1"/>
    </source>
</evidence>
<name>A0A0T9PS53_9GAMM</name>
<sequence length="87" mass="9326">MNSIVMVCFPMVGFGHSTTLIIILVVIVQSSVGLRLVPHSWDSPGLIAGAFLFIGVGGLSQRLIPLLARPWQPGEIFSPVPHPDKVP</sequence>